<evidence type="ECO:0000256" key="1">
    <source>
        <dbReference type="ARBA" id="ARBA00022729"/>
    </source>
</evidence>
<protein>
    <submittedName>
        <fullName evidence="7">DsbA family protein</fullName>
    </submittedName>
</protein>
<proteinExistence type="predicted"/>
<evidence type="ECO:0000256" key="3">
    <source>
        <dbReference type="ARBA" id="ARBA00023157"/>
    </source>
</evidence>
<dbReference type="InterPro" id="IPR013766">
    <property type="entry name" value="Thioredoxin_domain"/>
</dbReference>
<dbReference type="InterPro" id="IPR001853">
    <property type="entry name" value="DSBA-like_thioredoxin_dom"/>
</dbReference>
<accession>A0A850H1V1</accession>
<keyword evidence="8" id="KW-1185">Reference proteome</keyword>
<evidence type="ECO:0000256" key="5">
    <source>
        <dbReference type="SAM" id="Phobius"/>
    </source>
</evidence>
<dbReference type="PANTHER" id="PTHR13887:SF14">
    <property type="entry name" value="DISULFIDE BOND FORMATION PROTEIN D"/>
    <property type="match status" value="1"/>
</dbReference>
<dbReference type="InterPro" id="IPR036249">
    <property type="entry name" value="Thioredoxin-like_sf"/>
</dbReference>
<evidence type="ECO:0000256" key="4">
    <source>
        <dbReference type="ARBA" id="ARBA00023284"/>
    </source>
</evidence>
<evidence type="ECO:0000313" key="8">
    <source>
        <dbReference type="Proteomes" id="UP000561438"/>
    </source>
</evidence>
<keyword evidence="5" id="KW-0472">Membrane</keyword>
<organism evidence="7 8">
    <name type="scientific">Qipengyuania atrilutea</name>
    <dbReference type="NCBI Taxonomy" id="2744473"/>
    <lineage>
        <taxon>Bacteria</taxon>
        <taxon>Pseudomonadati</taxon>
        <taxon>Pseudomonadota</taxon>
        <taxon>Alphaproteobacteria</taxon>
        <taxon>Sphingomonadales</taxon>
        <taxon>Erythrobacteraceae</taxon>
        <taxon>Qipengyuania</taxon>
    </lineage>
</organism>
<dbReference type="AlphaFoldDB" id="A0A850H1V1"/>
<comment type="caution">
    <text evidence="7">The sequence shown here is derived from an EMBL/GenBank/DDBJ whole genome shotgun (WGS) entry which is preliminary data.</text>
</comment>
<dbReference type="GO" id="GO:0016491">
    <property type="term" value="F:oxidoreductase activity"/>
    <property type="evidence" value="ECO:0007669"/>
    <property type="project" value="UniProtKB-KW"/>
</dbReference>
<reference evidence="7 8" key="1">
    <citation type="submission" date="2020-06" db="EMBL/GenBank/DDBJ databases">
        <title>Altererythrobacter sp. HHU K3-1.</title>
        <authorList>
            <person name="Zhang D."/>
            <person name="Xue H."/>
        </authorList>
    </citation>
    <scope>NUCLEOTIDE SEQUENCE [LARGE SCALE GENOMIC DNA]</scope>
    <source>
        <strain evidence="7 8">HHU K3-1</strain>
    </source>
</reference>
<evidence type="ECO:0000313" key="7">
    <source>
        <dbReference type="EMBL" id="NVD44666.1"/>
    </source>
</evidence>
<dbReference type="PROSITE" id="PS51352">
    <property type="entry name" value="THIOREDOXIN_2"/>
    <property type="match status" value="1"/>
</dbReference>
<dbReference type="Proteomes" id="UP000561438">
    <property type="component" value="Unassembled WGS sequence"/>
</dbReference>
<dbReference type="SUPFAM" id="SSF52833">
    <property type="entry name" value="Thioredoxin-like"/>
    <property type="match status" value="1"/>
</dbReference>
<evidence type="ECO:0000259" key="6">
    <source>
        <dbReference type="PROSITE" id="PS51352"/>
    </source>
</evidence>
<keyword evidence="5" id="KW-0812">Transmembrane</keyword>
<feature type="domain" description="Thioredoxin" evidence="6">
    <location>
        <begin position="32"/>
        <end position="216"/>
    </location>
</feature>
<dbReference type="Pfam" id="PF01323">
    <property type="entry name" value="DSBA"/>
    <property type="match status" value="1"/>
</dbReference>
<feature type="transmembrane region" description="Helical" evidence="5">
    <location>
        <begin position="12"/>
        <end position="31"/>
    </location>
</feature>
<gene>
    <name evidence="7" type="ORF">HUV48_06490</name>
</gene>
<dbReference type="RefSeq" id="WP_176266978.1">
    <property type="nucleotide sequence ID" value="NZ_JABWGV010000002.1"/>
</dbReference>
<dbReference type="Gene3D" id="3.40.30.10">
    <property type="entry name" value="Glutaredoxin"/>
    <property type="match status" value="1"/>
</dbReference>
<dbReference type="PANTHER" id="PTHR13887">
    <property type="entry name" value="GLUTATHIONE S-TRANSFERASE KAPPA"/>
    <property type="match status" value="1"/>
</dbReference>
<keyword evidence="2" id="KW-0560">Oxidoreductase</keyword>
<name>A0A850H1V1_9SPHN</name>
<sequence>MNEPVAQSLGKGGWLSLALVCVAAFVIGGLLKQTGTSGTDVSDRLSVDRFLNDAVSPSYDPGEADVTMVVFTDYRCPACRAAHPEMTSAVARDGNVRIVYRDFPIFGPVSERAARVALAADAQGIYPQVHDAFMRESRTLTVPVMRELVQEAGGDWSQIERAIASDPAIDAALDRNRGDALRLGVAGTPTYLVGNYRIVGAMDEGEFTRAFERARRES</sequence>
<evidence type="ECO:0000256" key="2">
    <source>
        <dbReference type="ARBA" id="ARBA00023002"/>
    </source>
</evidence>
<keyword evidence="1" id="KW-0732">Signal</keyword>
<keyword evidence="3" id="KW-1015">Disulfide bond</keyword>
<keyword evidence="5" id="KW-1133">Transmembrane helix</keyword>
<dbReference type="EMBL" id="JABWGV010000002">
    <property type="protein sequence ID" value="NVD44666.1"/>
    <property type="molecule type" value="Genomic_DNA"/>
</dbReference>
<keyword evidence="4" id="KW-0676">Redox-active center</keyword>